<feature type="compositionally biased region" description="Polar residues" evidence="1">
    <location>
        <begin position="340"/>
        <end position="351"/>
    </location>
</feature>
<evidence type="ECO:0000256" key="1">
    <source>
        <dbReference type="SAM" id="MobiDB-lite"/>
    </source>
</evidence>
<feature type="compositionally biased region" description="Low complexity" evidence="1">
    <location>
        <begin position="30"/>
        <end position="48"/>
    </location>
</feature>
<protein>
    <submittedName>
        <fullName evidence="2">Uncharacterized protein</fullName>
    </submittedName>
</protein>
<gene>
    <name evidence="2" type="ORF">TOLI1172_LOCUS3992</name>
</gene>
<sequence length="538" mass="58195">MSSTRTRGGNIYTNLYGPTSKKPIPPPPSSSSISTSPSSPDPATYSSSAERARKIVFEIQSESSSSTPLQITNNFATTSNPNTNLSAAFPVDRFDDYSSTQRTVSFANATSNPSSSSVRHDVAVSYFTRTKLQQQQQNTTENAEAMVAPVPSIAVRSVSNVEGSSSSMRRAGGRLAMNSYDGVSLNGKGVQKYEINLNGSRQQSGSSKEVSSSVFGGKVQEVSDVVAPRKDKMWGGIRSLSMNNSNSQHNTETFVTSRSTHNDGGVTLNENHTNRTIIVSSRSGMKVEDRCKKDNTSDDDEEHVSEIEYSINENGPLSPNKSQKSQGGGVVMKTFRSVSMNLKGSSTNPNQDIDRKASTTREVVVEQSPAEYLKSRRQGLREMANGSSGSSHGYHQHHHPGGSADAESREKSAEHDHGGGDEHVNLVEPPRQNKVSRMISSAARTISMSQKDNSSNTRNTNERIKRVPSRNKSAGGAPSLMIGRSKSVNESGKSKRASAPGNMQSMNNKSESSSPQSNSRRNSRPNTFFSKVFRFSKG</sequence>
<dbReference type="AlphaFoldDB" id="A0A7S0ZEW5"/>
<proteinExistence type="predicted"/>
<evidence type="ECO:0000313" key="2">
    <source>
        <dbReference type="EMBL" id="CAD8819603.1"/>
    </source>
</evidence>
<name>A0A7S0ZEW5_9RHOD</name>
<dbReference type="EMBL" id="HBFP01005620">
    <property type="protein sequence ID" value="CAD8819603.1"/>
    <property type="molecule type" value="Transcribed_RNA"/>
</dbReference>
<feature type="compositionally biased region" description="Basic and acidic residues" evidence="1">
    <location>
        <begin position="406"/>
        <end position="425"/>
    </location>
</feature>
<feature type="compositionally biased region" description="Polar residues" evidence="1">
    <location>
        <begin position="1"/>
        <end position="17"/>
    </location>
</feature>
<organism evidence="2">
    <name type="scientific">Timspurckia oligopyrenoides</name>
    <dbReference type="NCBI Taxonomy" id="708627"/>
    <lineage>
        <taxon>Eukaryota</taxon>
        <taxon>Rhodophyta</taxon>
        <taxon>Bangiophyceae</taxon>
        <taxon>Porphyridiales</taxon>
        <taxon>Porphyridiaceae</taxon>
        <taxon>Timspurckia</taxon>
    </lineage>
</organism>
<feature type="compositionally biased region" description="Polar residues" evidence="1">
    <location>
        <begin position="311"/>
        <end position="325"/>
    </location>
</feature>
<feature type="compositionally biased region" description="Polar residues" evidence="1">
    <location>
        <begin position="433"/>
        <end position="459"/>
    </location>
</feature>
<feature type="region of interest" description="Disordered" evidence="1">
    <location>
        <begin position="310"/>
        <end position="329"/>
    </location>
</feature>
<reference evidence="2" key="1">
    <citation type="submission" date="2021-01" db="EMBL/GenBank/DDBJ databases">
        <authorList>
            <person name="Corre E."/>
            <person name="Pelletier E."/>
            <person name="Niang G."/>
            <person name="Scheremetjew M."/>
            <person name="Finn R."/>
            <person name="Kale V."/>
            <person name="Holt S."/>
            <person name="Cochrane G."/>
            <person name="Meng A."/>
            <person name="Brown T."/>
            <person name="Cohen L."/>
        </authorList>
    </citation>
    <scope>NUCLEOTIDE SEQUENCE</scope>
    <source>
        <strain evidence="2">CCMP3278</strain>
    </source>
</reference>
<feature type="region of interest" description="Disordered" evidence="1">
    <location>
        <begin position="340"/>
        <end position="538"/>
    </location>
</feature>
<feature type="compositionally biased region" description="Low complexity" evidence="1">
    <location>
        <begin position="502"/>
        <end position="526"/>
    </location>
</feature>
<feature type="region of interest" description="Disordered" evidence="1">
    <location>
        <begin position="1"/>
        <end position="48"/>
    </location>
</feature>
<accession>A0A7S0ZEW5</accession>